<dbReference type="PANTHER" id="PTHR31944:SF131">
    <property type="entry name" value="HEME-RESPONSIVE ZINC FINGER TRANSCRIPTION FACTOR HAP1"/>
    <property type="match status" value="1"/>
</dbReference>
<keyword evidence="2" id="KW-0862">Zinc</keyword>
<dbReference type="OMA" id="VGHEILC"/>
<dbReference type="SMART" id="SM00906">
    <property type="entry name" value="Fungal_trans"/>
    <property type="match status" value="1"/>
</dbReference>
<evidence type="ECO:0000256" key="3">
    <source>
        <dbReference type="ARBA" id="ARBA00023015"/>
    </source>
</evidence>
<dbReference type="AlphaFoldDB" id="A0A2I1C172"/>
<dbReference type="GO" id="GO:0006351">
    <property type="term" value="P:DNA-templated transcription"/>
    <property type="evidence" value="ECO:0007669"/>
    <property type="project" value="InterPro"/>
</dbReference>
<dbReference type="STRING" id="1392255.A0A2I1C172"/>
<evidence type="ECO:0000256" key="2">
    <source>
        <dbReference type="ARBA" id="ARBA00022833"/>
    </source>
</evidence>
<evidence type="ECO:0000256" key="1">
    <source>
        <dbReference type="ARBA" id="ARBA00022723"/>
    </source>
</evidence>
<dbReference type="RefSeq" id="XP_024679981.1">
    <property type="nucleotide sequence ID" value="XM_024822587.1"/>
</dbReference>
<keyword evidence="1" id="KW-0479">Metal-binding</keyword>
<dbReference type="Pfam" id="PF04082">
    <property type="entry name" value="Fungal_trans"/>
    <property type="match status" value="1"/>
</dbReference>
<comment type="caution">
    <text evidence="9">The sequence shown here is derived from an EMBL/GenBank/DDBJ whole genome shotgun (WGS) entry which is preliminary data.</text>
</comment>
<keyword evidence="10" id="KW-1185">Reference proteome</keyword>
<gene>
    <name evidence="9" type="ORF">P174DRAFT_374628</name>
</gene>
<keyword evidence="6" id="KW-0539">Nucleus</keyword>
<feature type="region of interest" description="Disordered" evidence="7">
    <location>
        <begin position="564"/>
        <end position="583"/>
    </location>
</feature>
<dbReference type="GO" id="GO:0001228">
    <property type="term" value="F:DNA-binding transcription activator activity, RNA polymerase II-specific"/>
    <property type="evidence" value="ECO:0007669"/>
    <property type="project" value="TreeGrafter"/>
</dbReference>
<dbReference type="Proteomes" id="UP000234474">
    <property type="component" value="Unassembled WGS sequence"/>
</dbReference>
<keyword evidence="5" id="KW-0804">Transcription</keyword>
<dbReference type="GO" id="GO:0005634">
    <property type="term" value="C:nucleus"/>
    <property type="evidence" value="ECO:0007669"/>
    <property type="project" value="TreeGrafter"/>
</dbReference>
<evidence type="ECO:0000256" key="6">
    <source>
        <dbReference type="ARBA" id="ARBA00023242"/>
    </source>
</evidence>
<feature type="domain" description="Xylanolytic transcriptional activator regulatory" evidence="8">
    <location>
        <begin position="205"/>
        <end position="279"/>
    </location>
</feature>
<evidence type="ECO:0000259" key="8">
    <source>
        <dbReference type="SMART" id="SM00906"/>
    </source>
</evidence>
<evidence type="ECO:0000256" key="5">
    <source>
        <dbReference type="ARBA" id="ARBA00023163"/>
    </source>
</evidence>
<protein>
    <recommendedName>
        <fullName evidence="8">Xylanolytic transcriptional activator regulatory domain-containing protein</fullName>
    </recommendedName>
</protein>
<dbReference type="GO" id="GO:0008270">
    <property type="term" value="F:zinc ion binding"/>
    <property type="evidence" value="ECO:0007669"/>
    <property type="project" value="InterPro"/>
</dbReference>
<name>A0A2I1C172_ASPN1</name>
<evidence type="ECO:0000313" key="9">
    <source>
        <dbReference type="EMBL" id="PKX91386.1"/>
    </source>
</evidence>
<dbReference type="PANTHER" id="PTHR31944">
    <property type="entry name" value="HEME-RESPONSIVE ZINC FINGER TRANSCRIPTION FACTOR HAP1"/>
    <property type="match status" value="1"/>
</dbReference>
<evidence type="ECO:0000313" key="10">
    <source>
        <dbReference type="Proteomes" id="UP000234474"/>
    </source>
</evidence>
<reference evidence="10" key="1">
    <citation type="journal article" date="2018" name="Proc. Natl. Acad. Sci. U.S.A.">
        <title>Linking secondary metabolites to gene clusters through genome sequencing of six diverse Aspergillus species.</title>
        <authorList>
            <person name="Kaerboelling I."/>
            <person name="Vesth T.C."/>
            <person name="Frisvad J.C."/>
            <person name="Nybo J.L."/>
            <person name="Theobald S."/>
            <person name="Kuo A."/>
            <person name="Bowyer P."/>
            <person name="Matsuda Y."/>
            <person name="Mondo S."/>
            <person name="Lyhne E.K."/>
            <person name="Kogle M.E."/>
            <person name="Clum A."/>
            <person name="Lipzen A."/>
            <person name="Salamov A."/>
            <person name="Ngan C.Y."/>
            <person name="Daum C."/>
            <person name="Chiniquy J."/>
            <person name="Barry K."/>
            <person name="LaButti K."/>
            <person name="Haridas S."/>
            <person name="Simmons B.A."/>
            <person name="Magnuson J.K."/>
            <person name="Mortensen U.H."/>
            <person name="Larsen T.O."/>
            <person name="Grigoriev I.V."/>
            <person name="Baker S.E."/>
            <person name="Andersen M.R."/>
        </authorList>
    </citation>
    <scope>NUCLEOTIDE SEQUENCE [LARGE SCALE GENOMIC DNA]</scope>
    <source>
        <strain evidence="10">IBT 16806</strain>
    </source>
</reference>
<dbReference type="GeneID" id="36529913"/>
<dbReference type="GO" id="GO:0000978">
    <property type="term" value="F:RNA polymerase II cis-regulatory region sequence-specific DNA binding"/>
    <property type="evidence" value="ECO:0007669"/>
    <property type="project" value="TreeGrafter"/>
</dbReference>
<evidence type="ECO:0000256" key="4">
    <source>
        <dbReference type="ARBA" id="ARBA00023125"/>
    </source>
</evidence>
<feature type="compositionally biased region" description="Polar residues" evidence="7">
    <location>
        <begin position="564"/>
        <end position="575"/>
    </location>
</feature>
<sequence>MPHLKGRLSKTRLLGQSHWMNNMVEQFKDTHSSGFRVFFDTKSDLYTMLQRCKCIARALKARQLEDIQSPGPPDLRDLALLIPPKEVSDELVGNYLRTFESVFRILHIPTFQKECSDFWSGSTPAKEIFMTKFVLTMAIGSCIYNGGDEVRMSLRIAAAWAIRNTDAWQCGTVNKHRLNLDTIQIYCLVLLARQTSAVEFGDDLVWISAGSLLRTSFIMGLHRDPTLFQDLSLYQVEMRRRLWATVLELGVQSSLDSGMPPLIHPEDYDCRPPSNINDDEMVQDDWATSAFARPDSAFTQTSCQRILLQSLPTRLQVTKLLNGVGTAQTYDETLRLSQELTKSCRFESTSFEPVTEAGVKRQQRPHPSPFQEMLVNLLTRRFIHSLHSPFATKALADVRFYYSRRMHLESAFELISILATDYSEKRLGADDLHTLNLIQVTGRGFFKCILLDSGQTVCFELLQQLRERYLPSALGMQMTMPQRELYQAVKSLADVGWRRLEGGETSVKLYIFYSGVLAQADAILAGRDNHESILDATRRSLHKCEEILLSRAVRAGIPSAEYKQLSNEQGASSGGSDVIGPNRPIEPDTSVATLIDIDHWVEFYLQSLGVDFNVELFSGEAMDG</sequence>
<dbReference type="InterPro" id="IPR051430">
    <property type="entry name" value="Fungal_TF_Env_Response"/>
</dbReference>
<organism evidence="9 10">
    <name type="scientific">Aspergillus novofumigatus (strain IBT 16806)</name>
    <dbReference type="NCBI Taxonomy" id="1392255"/>
    <lineage>
        <taxon>Eukaryota</taxon>
        <taxon>Fungi</taxon>
        <taxon>Dikarya</taxon>
        <taxon>Ascomycota</taxon>
        <taxon>Pezizomycotina</taxon>
        <taxon>Eurotiomycetes</taxon>
        <taxon>Eurotiomycetidae</taxon>
        <taxon>Eurotiales</taxon>
        <taxon>Aspergillaceae</taxon>
        <taxon>Aspergillus</taxon>
        <taxon>Aspergillus subgen. Fumigati</taxon>
    </lineage>
</organism>
<evidence type="ECO:0000256" key="7">
    <source>
        <dbReference type="SAM" id="MobiDB-lite"/>
    </source>
</evidence>
<dbReference type="CDD" id="cd12148">
    <property type="entry name" value="fungal_TF_MHR"/>
    <property type="match status" value="1"/>
</dbReference>
<dbReference type="InterPro" id="IPR007219">
    <property type="entry name" value="XnlR_reg_dom"/>
</dbReference>
<proteinExistence type="predicted"/>
<accession>A0A2I1C172</accession>
<dbReference type="EMBL" id="MSZS01000006">
    <property type="protein sequence ID" value="PKX91386.1"/>
    <property type="molecule type" value="Genomic_DNA"/>
</dbReference>
<dbReference type="VEuPathDB" id="FungiDB:P174DRAFT_374628"/>
<keyword evidence="3" id="KW-0805">Transcription regulation</keyword>
<keyword evidence="4" id="KW-0238">DNA-binding</keyword>
<dbReference type="OrthoDB" id="4337792at2759"/>